<evidence type="ECO:0000313" key="10">
    <source>
        <dbReference type="EMBL" id="CAB4956604.1"/>
    </source>
</evidence>
<dbReference type="Gene3D" id="3.40.50.300">
    <property type="entry name" value="P-loop containing nucleotide triphosphate hydrolases"/>
    <property type="match status" value="1"/>
</dbReference>
<dbReference type="SUPFAM" id="SSF52540">
    <property type="entry name" value="P-loop containing nucleoside triphosphate hydrolases"/>
    <property type="match status" value="1"/>
</dbReference>
<dbReference type="PANTHER" id="PTHR34388:SF1">
    <property type="entry name" value="DNA POLYMERASE III SUBUNIT DELTA"/>
    <property type="match status" value="1"/>
</dbReference>
<sequence>MVGTAKKVDWRKVVPAPVILIFGPEEYLSGSATRRVRDHLRKSSPELELHELEASDYGSNQIFSIASPSLFAQPRLIIVNAMERCSDPFIEDIKKYLQNPAEDTTLVIRHNGSSVRGKSLLEALRASDDVVEVEAPKTEKEGPFTAFVKAEFAAAGRKVTDGAVRAVVAAFANDLSELANACEQVMSDSAEQIDEELVNKYFGGRVETTLWAIVDAAIEGREGEALMLMRHGLSTGVDIIPLISVFATKLHQMARVMHDRSVQPAALGLSSAWVLGKIRQSVAGWDDDGLAAALEACAEADAAAKGSERQPEFRLERLISLVANRGRVS</sequence>
<dbReference type="GO" id="GO:0006261">
    <property type="term" value="P:DNA-templated DNA replication"/>
    <property type="evidence" value="ECO:0007669"/>
    <property type="project" value="TreeGrafter"/>
</dbReference>
<dbReference type="InterPro" id="IPR008921">
    <property type="entry name" value="DNA_pol3_clamp-load_cplx_C"/>
</dbReference>
<accession>A0A6J7KSA8</accession>
<evidence type="ECO:0000256" key="2">
    <source>
        <dbReference type="ARBA" id="ARBA00017703"/>
    </source>
</evidence>
<protein>
    <recommendedName>
        <fullName evidence="2">DNA polymerase III subunit delta</fullName>
        <ecNumber evidence="1">2.7.7.7</ecNumber>
    </recommendedName>
</protein>
<evidence type="ECO:0000256" key="7">
    <source>
        <dbReference type="ARBA" id="ARBA00034754"/>
    </source>
</evidence>
<dbReference type="InterPro" id="IPR005790">
    <property type="entry name" value="DNA_polIII_delta"/>
</dbReference>
<dbReference type="NCBIfam" id="TIGR01128">
    <property type="entry name" value="holA"/>
    <property type="match status" value="1"/>
</dbReference>
<evidence type="ECO:0000256" key="3">
    <source>
        <dbReference type="ARBA" id="ARBA00022679"/>
    </source>
</evidence>
<dbReference type="GO" id="GO:0003887">
    <property type="term" value="F:DNA-directed DNA polymerase activity"/>
    <property type="evidence" value="ECO:0007669"/>
    <property type="project" value="UniProtKB-KW"/>
</dbReference>
<keyword evidence="5" id="KW-0235">DNA replication</keyword>
<evidence type="ECO:0000256" key="5">
    <source>
        <dbReference type="ARBA" id="ARBA00022705"/>
    </source>
</evidence>
<feature type="domain" description="DNA polymerase III delta N-terminal" evidence="9">
    <location>
        <begin position="20"/>
        <end position="133"/>
    </location>
</feature>
<reference evidence="10" key="1">
    <citation type="submission" date="2020-05" db="EMBL/GenBank/DDBJ databases">
        <authorList>
            <person name="Chiriac C."/>
            <person name="Salcher M."/>
            <person name="Ghai R."/>
            <person name="Kavagutti S V."/>
        </authorList>
    </citation>
    <scope>NUCLEOTIDE SEQUENCE</scope>
</reference>
<dbReference type="EC" id="2.7.7.7" evidence="1"/>
<gene>
    <name evidence="10" type="ORF">UFOPK3837_00785</name>
</gene>
<dbReference type="SUPFAM" id="SSF48019">
    <property type="entry name" value="post-AAA+ oligomerization domain-like"/>
    <property type="match status" value="1"/>
</dbReference>
<comment type="catalytic activity">
    <reaction evidence="8">
        <text>DNA(n) + a 2'-deoxyribonucleoside 5'-triphosphate = DNA(n+1) + diphosphate</text>
        <dbReference type="Rhea" id="RHEA:22508"/>
        <dbReference type="Rhea" id="RHEA-COMP:17339"/>
        <dbReference type="Rhea" id="RHEA-COMP:17340"/>
        <dbReference type="ChEBI" id="CHEBI:33019"/>
        <dbReference type="ChEBI" id="CHEBI:61560"/>
        <dbReference type="ChEBI" id="CHEBI:173112"/>
        <dbReference type="EC" id="2.7.7.7"/>
    </reaction>
</comment>
<name>A0A6J7KSA8_9ZZZZ</name>
<dbReference type="Gene3D" id="1.20.272.10">
    <property type="match status" value="1"/>
</dbReference>
<organism evidence="10">
    <name type="scientific">freshwater metagenome</name>
    <dbReference type="NCBI Taxonomy" id="449393"/>
    <lineage>
        <taxon>unclassified sequences</taxon>
        <taxon>metagenomes</taxon>
        <taxon>ecological metagenomes</taxon>
    </lineage>
</organism>
<dbReference type="Pfam" id="PF06144">
    <property type="entry name" value="DNA_pol3_delta"/>
    <property type="match status" value="1"/>
</dbReference>
<dbReference type="InterPro" id="IPR027417">
    <property type="entry name" value="P-loop_NTPase"/>
</dbReference>
<evidence type="ECO:0000256" key="6">
    <source>
        <dbReference type="ARBA" id="ARBA00022932"/>
    </source>
</evidence>
<dbReference type="AlphaFoldDB" id="A0A6J7KSA8"/>
<dbReference type="EMBL" id="CAFBNO010000033">
    <property type="protein sequence ID" value="CAB4956604.1"/>
    <property type="molecule type" value="Genomic_DNA"/>
</dbReference>
<dbReference type="GO" id="GO:0003677">
    <property type="term" value="F:DNA binding"/>
    <property type="evidence" value="ECO:0007669"/>
    <property type="project" value="InterPro"/>
</dbReference>
<evidence type="ECO:0000256" key="8">
    <source>
        <dbReference type="ARBA" id="ARBA00049244"/>
    </source>
</evidence>
<keyword evidence="6" id="KW-0239">DNA-directed DNA polymerase</keyword>
<dbReference type="InterPro" id="IPR010372">
    <property type="entry name" value="DNA_pol3_delta_N"/>
</dbReference>
<dbReference type="PANTHER" id="PTHR34388">
    <property type="entry name" value="DNA POLYMERASE III SUBUNIT DELTA"/>
    <property type="match status" value="1"/>
</dbReference>
<evidence type="ECO:0000259" key="9">
    <source>
        <dbReference type="Pfam" id="PF06144"/>
    </source>
</evidence>
<dbReference type="GO" id="GO:0009360">
    <property type="term" value="C:DNA polymerase III complex"/>
    <property type="evidence" value="ECO:0007669"/>
    <property type="project" value="InterPro"/>
</dbReference>
<keyword evidence="4" id="KW-0548">Nucleotidyltransferase</keyword>
<comment type="similarity">
    <text evidence="7">Belongs to the DNA polymerase HolA subunit family.</text>
</comment>
<evidence type="ECO:0000256" key="4">
    <source>
        <dbReference type="ARBA" id="ARBA00022695"/>
    </source>
</evidence>
<evidence type="ECO:0000256" key="1">
    <source>
        <dbReference type="ARBA" id="ARBA00012417"/>
    </source>
</evidence>
<keyword evidence="3" id="KW-0808">Transferase</keyword>
<proteinExistence type="inferred from homology"/>